<dbReference type="Gene3D" id="3.30.260.10">
    <property type="entry name" value="TCP-1-like chaperonin intermediate domain"/>
    <property type="match status" value="1"/>
</dbReference>
<dbReference type="Proteomes" id="UP000095282">
    <property type="component" value="Unplaced"/>
</dbReference>
<comment type="subcellular location">
    <subcellularLocation>
        <location evidence="1">Cytoplasm</location>
    </subcellularLocation>
</comment>
<dbReference type="InterPro" id="IPR027410">
    <property type="entry name" value="TCP-1-like_intermed_sf"/>
</dbReference>
<reference evidence="13" key="1">
    <citation type="submission" date="2016-11" db="UniProtKB">
        <authorList>
            <consortium name="WormBaseParasite"/>
        </authorList>
    </citation>
    <scope>IDENTIFICATION</scope>
</reference>
<dbReference type="PRINTS" id="PR00304">
    <property type="entry name" value="TCOMPLEXTCP1"/>
</dbReference>
<dbReference type="FunFam" id="3.50.7.10:FF:000010">
    <property type="entry name" value="T-complex protein 1 subunit delta"/>
    <property type="match status" value="1"/>
</dbReference>
<keyword evidence="7 8" id="KW-0143">Chaperone</keyword>
<feature type="domain" description="Lsm14-like N-terminal" evidence="11">
    <location>
        <begin position="24"/>
        <end position="118"/>
    </location>
</feature>
<evidence type="ECO:0000256" key="10">
    <source>
        <dbReference type="SAM" id="MobiDB-lite"/>
    </source>
</evidence>
<evidence type="ECO:0000256" key="4">
    <source>
        <dbReference type="ARBA" id="ARBA00022490"/>
    </source>
</evidence>
<evidence type="ECO:0000256" key="2">
    <source>
        <dbReference type="ARBA" id="ARBA00008020"/>
    </source>
</evidence>
<feature type="region of interest" description="Disordered" evidence="10">
    <location>
        <begin position="1"/>
        <end position="21"/>
    </location>
</feature>
<dbReference type="AlphaFoldDB" id="A0A1I7UQI3"/>
<dbReference type="InterPro" id="IPR027413">
    <property type="entry name" value="GROEL-like_equatorial_sf"/>
</dbReference>
<protein>
    <recommendedName>
        <fullName evidence="3 9">T-complex protein 1 subunit delta</fullName>
    </recommendedName>
</protein>
<dbReference type="SUPFAM" id="SSF54849">
    <property type="entry name" value="GroEL-intermediate domain like"/>
    <property type="match status" value="1"/>
</dbReference>
<dbReference type="InterPro" id="IPR012717">
    <property type="entry name" value="Chap_CCT_delta"/>
</dbReference>
<dbReference type="PANTHER" id="PTHR11353">
    <property type="entry name" value="CHAPERONIN"/>
    <property type="match status" value="1"/>
</dbReference>
<dbReference type="GO" id="GO:0016887">
    <property type="term" value="F:ATP hydrolysis activity"/>
    <property type="evidence" value="ECO:0007669"/>
    <property type="project" value="InterPro"/>
</dbReference>
<dbReference type="InterPro" id="IPR025609">
    <property type="entry name" value="Lsm14-like_N"/>
</dbReference>
<dbReference type="GO" id="GO:0051082">
    <property type="term" value="F:unfolded protein binding"/>
    <property type="evidence" value="ECO:0007669"/>
    <property type="project" value="InterPro"/>
</dbReference>
<keyword evidence="4" id="KW-0963">Cytoplasm</keyword>
<comment type="similarity">
    <text evidence="2 8">Belongs to the TCP-1 chaperonin family.</text>
</comment>
<dbReference type="GO" id="GO:0005737">
    <property type="term" value="C:cytoplasm"/>
    <property type="evidence" value="ECO:0007669"/>
    <property type="project" value="UniProtKB-SubCell"/>
</dbReference>
<dbReference type="Gene3D" id="1.10.560.10">
    <property type="entry name" value="GroEL-like equatorial domain"/>
    <property type="match status" value="1"/>
</dbReference>
<organism evidence="12 13">
    <name type="scientific">Caenorhabditis tropicalis</name>
    <dbReference type="NCBI Taxonomy" id="1561998"/>
    <lineage>
        <taxon>Eukaryota</taxon>
        <taxon>Metazoa</taxon>
        <taxon>Ecdysozoa</taxon>
        <taxon>Nematoda</taxon>
        <taxon>Chromadorea</taxon>
        <taxon>Rhabditida</taxon>
        <taxon>Rhabditina</taxon>
        <taxon>Rhabditomorpha</taxon>
        <taxon>Rhabditoidea</taxon>
        <taxon>Rhabditidae</taxon>
        <taxon>Peloderinae</taxon>
        <taxon>Caenorhabditis</taxon>
    </lineage>
</organism>
<dbReference type="InterPro" id="IPR002423">
    <property type="entry name" value="Cpn60/GroEL/TCP-1"/>
</dbReference>
<evidence type="ECO:0000313" key="13">
    <source>
        <dbReference type="WBParaSite" id="Csp11.Scaffold630.g18335.t1"/>
    </source>
</evidence>
<dbReference type="InterPro" id="IPR017998">
    <property type="entry name" value="Chaperone_TCP-1"/>
</dbReference>
<evidence type="ECO:0000256" key="9">
    <source>
        <dbReference type="RuleBase" id="RU004192"/>
    </source>
</evidence>
<dbReference type="WBParaSite" id="Csp11.Scaffold630.g18335.t1">
    <property type="protein sequence ID" value="Csp11.Scaffold630.g18335.t1"/>
    <property type="gene ID" value="Csp11.Scaffold630.g18335"/>
</dbReference>
<evidence type="ECO:0000256" key="8">
    <source>
        <dbReference type="RuleBase" id="RU004187"/>
    </source>
</evidence>
<dbReference type="SUPFAM" id="SSF48592">
    <property type="entry name" value="GroEL equatorial domain-like"/>
    <property type="match status" value="1"/>
</dbReference>
<sequence length="642" mass="70420">MESEDGASIATGTDCGTNAYGERRSNQTPVIGFHVTLITKSEDRCEGTLHAIDPYDKTIGLSNVWFYGAQEANKTASKNVTYQDFAIFHFDDIKNVSLCDKPKAQAEAPPSNINGAELLKSEQSFPKENKIFGEKLSLKRSTEQLILMSRTLRTTLGSQGRSKLIRTTSGAAYTSSSALEILRAVPKTDPILDMMTVRAERQVTECGDGATTVVILTGALLDAAQNLLSKRIHPTTISESFQSAAAKAEKILEEMSFPVDLSNDALLNKMATISLNSKVVSQHSWILAPMAVNAVKKIINSENDSNVNLKMIKIIKKMGDTVEESELIEGALIDQKTMGCGAPTRIEKAKIDLIQFQISPPKTDMENQVIITDYAQMDRALKEECQYLLEICKKIKAAGCNVLLIQKSIPRDAVNELAFHFLAKMEIMCIKDIEREDIEFYSKILGCRPVASVDHFNAEALGYADLVEEIPTGGDGKVIKVTGVQNPGHAVSILLCASDEYDLDSRTRCFKNLTKTLAGVFEKKALLPGGGAPEMEISVKLRSLAQTHEAKHHSWRAFADVLELVPYTLAENAGLSPIHTVTELRNSHTNGNSSYGVNVRKGYVTDMVEENVVQPLLVTASAINHASECAQFILKLDETIRF</sequence>
<dbReference type="InterPro" id="IPR010920">
    <property type="entry name" value="LSM_dom_sf"/>
</dbReference>
<evidence type="ECO:0000313" key="12">
    <source>
        <dbReference type="Proteomes" id="UP000095282"/>
    </source>
</evidence>
<dbReference type="GO" id="GO:0140662">
    <property type="term" value="F:ATP-dependent protein folding chaperone"/>
    <property type="evidence" value="ECO:0007669"/>
    <property type="project" value="InterPro"/>
</dbReference>
<keyword evidence="6 8" id="KW-0067">ATP-binding</keyword>
<evidence type="ECO:0000256" key="5">
    <source>
        <dbReference type="ARBA" id="ARBA00022741"/>
    </source>
</evidence>
<evidence type="ECO:0000259" key="11">
    <source>
        <dbReference type="SMART" id="SM01271"/>
    </source>
</evidence>
<evidence type="ECO:0000256" key="6">
    <source>
        <dbReference type="ARBA" id="ARBA00022840"/>
    </source>
</evidence>
<dbReference type="eggNOG" id="KOG1073">
    <property type="taxonomic scope" value="Eukaryota"/>
</dbReference>
<dbReference type="Gene3D" id="3.50.7.10">
    <property type="entry name" value="GroEL"/>
    <property type="match status" value="1"/>
</dbReference>
<dbReference type="STRING" id="1561998.A0A1I7UQI3"/>
<evidence type="ECO:0000256" key="7">
    <source>
        <dbReference type="ARBA" id="ARBA00023186"/>
    </source>
</evidence>
<dbReference type="Gene3D" id="2.30.30.100">
    <property type="match status" value="1"/>
</dbReference>
<dbReference type="CDD" id="cd03338">
    <property type="entry name" value="TCP1_delta"/>
    <property type="match status" value="1"/>
</dbReference>
<dbReference type="SUPFAM" id="SSF50182">
    <property type="entry name" value="Sm-like ribonucleoproteins"/>
    <property type="match status" value="1"/>
</dbReference>
<dbReference type="InterPro" id="IPR027409">
    <property type="entry name" value="GroEL-like_apical_dom_sf"/>
</dbReference>
<dbReference type="eggNOG" id="KOG0358">
    <property type="taxonomic scope" value="Eukaryota"/>
</dbReference>
<dbReference type="Pfam" id="PF00118">
    <property type="entry name" value="Cpn60_TCP1"/>
    <property type="match status" value="1"/>
</dbReference>
<evidence type="ECO:0000256" key="1">
    <source>
        <dbReference type="ARBA" id="ARBA00004496"/>
    </source>
</evidence>
<dbReference type="Pfam" id="PF12701">
    <property type="entry name" value="LSM14"/>
    <property type="match status" value="1"/>
</dbReference>
<keyword evidence="12" id="KW-1185">Reference proteome</keyword>
<keyword evidence="5 8" id="KW-0547">Nucleotide-binding</keyword>
<dbReference type="SUPFAM" id="SSF52029">
    <property type="entry name" value="GroEL apical domain-like"/>
    <property type="match status" value="1"/>
</dbReference>
<proteinExistence type="inferred from homology"/>
<dbReference type="SMART" id="SM01271">
    <property type="entry name" value="LSM14"/>
    <property type="match status" value="1"/>
</dbReference>
<dbReference type="GO" id="GO:0005524">
    <property type="term" value="F:ATP binding"/>
    <property type="evidence" value="ECO:0007669"/>
    <property type="project" value="UniProtKB-KW"/>
</dbReference>
<accession>A0A1I7UQI3</accession>
<evidence type="ECO:0000256" key="3">
    <source>
        <dbReference type="ARBA" id="ARBA00016107"/>
    </source>
</evidence>
<name>A0A1I7UQI3_9PELO</name>